<keyword evidence="3" id="KW-1185">Reference proteome</keyword>
<gene>
    <name evidence="2" type="ORF">NC653_002469</name>
</gene>
<dbReference type="AlphaFoldDB" id="A0AAD6WGW1"/>
<feature type="compositionally biased region" description="Basic and acidic residues" evidence="1">
    <location>
        <begin position="55"/>
        <end position="89"/>
    </location>
</feature>
<comment type="caution">
    <text evidence="2">The sequence shown here is derived from an EMBL/GenBank/DDBJ whole genome shotgun (WGS) entry which is preliminary data.</text>
</comment>
<proteinExistence type="predicted"/>
<name>A0AAD6WGW1_9ROSI</name>
<protein>
    <submittedName>
        <fullName evidence="2">Uncharacterized protein</fullName>
    </submittedName>
</protein>
<sequence>MEGDVSSDDGAILESAGRVSRLTSLATVMHAGLPKMLASTSYKSQGRSRTKKERRKETGNREGEERKKERDRGNERGERRTEERTQWKI</sequence>
<dbReference type="EMBL" id="JAQIZT010000001">
    <property type="protein sequence ID" value="KAJ7012428.1"/>
    <property type="molecule type" value="Genomic_DNA"/>
</dbReference>
<evidence type="ECO:0000256" key="1">
    <source>
        <dbReference type="SAM" id="MobiDB-lite"/>
    </source>
</evidence>
<evidence type="ECO:0000313" key="2">
    <source>
        <dbReference type="EMBL" id="KAJ7012428.1"/>
    </source>
</evidence>
<reference evidence="2 3" key="1">
    <citation type="journal article" date="2023" name="Mol. Ecol. Resour.">
        <title>Chromosome-level genome assembly of a triploid poplar Populus alba 'Berolinensis'.</title>
        <authorList>
            <person name="Chen S."/>
            <person name="Yu Y."/>
            <person name="Wang X."/>
            <person name="Wang S."/>
            <person name="Zhang T."/>
            <person name="Zhou Y."/>
            <person name="He R."/>
            <person name="Meng N."/>
            <person name="Wang Y."/>
            <person name="Liu W."/>
            <person name="Liu Z."/>
            <person name="Liu J."/>
            <person name="Guo Q."/>
            <person name="Huang H."/>
            <person name="Sederoff R.R."/>
            <person name="Wang G."/>
            <person name="Qu G."/>
            <person name="Chen S."/>
        </authorList>
    </citation>
    <scope>NUCLEOTIDE SEQUENCE [LARGE SCALE GENOMIC DNA]</scope>
    <source>
        <strain evidence="2">SC-2020</strain>
    </source>
</reference>
<feature type="region of interest" description="Disordered" evidence="1">
    <location>
        <begin position="32"/>
        <end position="89"/>
    </location>
</feature>
<evidence type="ECO:0000313" key="3">
    <source>
        <dbReference type="Proteomes" id="UP001164929"/>
    </source>
</evidence>
<accession>A0AAD6WGW1</accession>
<organism evidence="2 3">
    <name type="scientific">Populus alba x Populus x berolinensis</name>
    <dbReference type="NCBI Taxonomy" id="444605"/>
    <lineage>
        <taxon>Eukaryota</taxon>
        <taxon>Viridiplantae</taxon>
        <taxon>Streptophyta</taxon>
        <taxon>Embryophyta</taxon>
        <taxon>Tracheophyta</taxon>
        <taxon>Spermatophyta</taxon>
        <taxon>Magnoliopsida</taxon>
        <taxon>eudicotyledons</taxon>
        <taxon>Gunneridae</taxon>
        <taxon>Pentapetalae</taxon>
        <taxon>rosids</taxon>
        <taxon>fabids</taxon>
        <taxon>Malpighiales</taxon>
        <taxon>Salicaceae</taxon>
        <taxon>Saliceae</taxon>
        <taxon>Populus</taxon>
    </lineage>
</organism>
<dbReference type="Proteomes" id="UP001164929">
    <property type="component" value="Chromosome 1"/>
</dbReference>